<dbReference type="InterPro" id="IPR051465">
    <property type="entry name" value="Cell_Envelope_Struct_Comp"/>
</dbReference>
<dbReference type="Pfam" id="PF00395">
    <property type="entry name" value="SLH"/>
    <property type="match status" value="3"/>
</dbReference>
<proteinExistence type="predicted"/>
<keyword evidence="2" id="KW-0858">Xylan degradation</keyword>
<dbReference type="InterPro" id="IPR058667">
    <property type="entry name" value="DUF6242_C"/>
</dbReference>
<dbReference type="PANTHER" id="PTHR43308:SF5">
    <property type="entry name" value="S-LAYER PROTEIN _ PEPTIDOGLYCAN ENDO-BETA-N-ACETYLGLUCOSAMINIDASE"/>
    <property type="match status" value="1"/>
</dbReference>
<gene>
    <name evidence="2" type="primary">xynA1_1</name>
    <name evidence="2" type="ORF">CB4_00427</name>
</gene>
<dbReference type="SUPFAM" id="SSF110296">
    <property type="entry name" value="Oligoxyloglucan reducing end-specific cellobiohydrolase"/>
    <property type="match status" value="3"/>
</dbReference>
<dbReference type="Pfam" id="PF25852">
    <property type="entry name" value="DUF6242_C"/>
    <property type="match status" value="2"/>
</dbReference>
<dbReference type="EC" id="3.2.1.8" evidence="2"/>
<keyword evidence="2" id="KW-0326">Glycosidase</keyword>
<dbReference type="Gene3D" id="2.130.10.10">
    <property type="entry name" value="YVTN repeat-like/Quinoprotein amine dehydrogenase"/>
    <property type="match status" value="1"/>
</dbReference>
<keyword evidence="2" id="KW-0624">Polysaccharide degradation</keyword>
<dbReference type="InterPro" id="IPR042229">
    <property type="entry name" value="Listeria/Bacterioides_rpt_sf"/>
</dbReference>
<evidence type="ECO:0000313" key="3">
    <source>
        <dbReference type="Proteomes" id="UP000217696"/>
    </source>
</evidence>
<dbReference type="PANTHER" id="PTHR43308">
    <property type="entry name" value="OUTER MEMBRANE PROTEIN ALPHA-RELATED"/>
    <property type="match status" value="1"/>
</dbReference>
<protein>
    <submittedName>
        <fullName evidence="2">Endo-1,4-beta-xylanase A</fullName>
        <ecNumber evidence="2">3.2.1.8</ecNumber>
    </submittedName>
</protein>
<dbReference type="NCBIfam" id="TIGR02543">
    <property type="entry name" value="List_Bact_rpt"/>
    <property type="match status" value="3"/>
</dbReference>
<dbReference type="RefSeq" id="WP_096463372.1">
    <property type="nucleotide sequence ID" value="NZ_AP017312.1"/>
</dbReference>
<dbReference type="InterPro" id="IPR001119">
    <property type="entry name" value="SLH_dom"/>
</dbReference>
<dbReference type="InterPro" id="IPR015943">
    <property type="entry name" value="WD40/YVTN_repeat-like_dom_sf"/>
</dbReference>
<dbReference type="GO" id="GO:0045493">
    <property type="term" value="P:xylan catabolic process"/>
    <property type="evidence" value="ECO:0007669"/>
    <property type="project" value="UniProtKB-KW"/>
</dbReference>
<organism evidence="2 3">
    <name type="scientific">Aneurinibacillus soli</name>
    <dbReference type="NCBI Taxonomy" id="1500254"/>
    <lineage>
        <taxon>Bacteria</taxon>
        <taxon>Bacillati</taxon>
        <taxon>Bacillota</taxon>
        <taxon>Bacilli</taxon>
        <taxon>Bacillales</taxon>
        <taxon>Paenibacillaceae</taxon>
        <taxon>Aneurinibacillus group</taxon>
        <taxon>Aneurinibacillus</taxon>
    </lineage>
</organism>
<dbReference type="Proteomes" id="UP000217696">
    <property type="component" value="Chromosome"/>
</dbReference>
<dbReference type="InterPro" id="IPR013378">
    <property type="entry name" value="InlB-like_B-rpt"/>
</dbReference>
<sequence length="1260" mass="133518">MLFKRCFAILLAFLVMFVSVTPASVFADELDTWNNRNPLPTGNRLAGVSYGNNTFVVVGDWGTILTSSDSSTWAKRSSVTEEDLHSVTYGNNTFVAVGSQGTILTSTDGITWALQSSGTTNALNRIGYYHNTFVAVGDQGTILTSTDGVTWTSRSSVTTKGLSDISYGNNTFVVVGYEGTILTSSDATAWILQKPAIVDGYSGISFDNNTFWVMGVNCTLQTSSDGEIWTKQSPDFGTRNFLFGIRHLSNLYVVVGAGVISTSSDGSTWSLQNIGTWNYLQDAIYANNTYVVVGTGTILTSKDGVNWTNQSKGTTEELDSVNYGNNTFVSVTSDGTILTSKDGSTWTLQNSGNTNSLSGVGYGNNTFVVVGDQGTILTSSDGATWTPQHSGTTNYLSSVRYGNNTFVAVGDQGTILTSSDGATWTPQHSSTTNYLSSVGYGNNTFVAVGDQGTILTSSDGVTWTSQTSGVTSDLIGVLYENNTFVAVGTNGTILTSSDGVTWASKTSGTGMDLFAVAYNNKNFVVVGRGGTILTSNDGTTWRSRGSGTTNDLYSVSYGNNTYLAVGQAGIILQSSPIAEQTYTVTYDGNGSDGGSVPSDSNKYQQGGQATVLDNTGKLTKTGYTFAGWNTQADGKGTDYAAASMLTMDTANVTLYAKWTANPTFAVTYDGNRSDGGSVPSDSNEYQQGGQATVLDNTGKLTKTGYTFAGWNTQADGKGTDYAAASKLTLGSANVTLYAKWTANPTFTVTYNGNGNSRGGVPSDNNKYEKGMKVTVLNNTGSLLKSGYTFSGWNTQADGKGTDYSPASTFNMGAANVTLFAKWTSSVINNSGGSGIVPPSNVGTLNNGQQVQMVTSTNTTQNGRNVLTVTVDTAQLNAQLAKEATTPTIVLPLSQNSDVVSIVLAGDAVKAMANKQAVLDIQTPTGNYKLPASELSIDRLQTQIGSQPSLSDLHVQINIAKSDSTKVALLNQSANQGQYSVVVPPVDFTVTASYQDKTVQVDKFNSYVQREIPLPTEVDPSKVTTAVVLNDDGTIHPVPTYVTVHDGKNYAVVNSLTNSTYALISHQTAFADVQGHWAQGAVNNMASRMVIRGVDENHFNPDAAITRAEFAAILVRALGLADNGKNATFADVHSNDWYVGAVAKAQKYGILSGYEDGTFRPTKTITRQEAMAMIARAMKLTGLDNSISNTDADAVLSQYHDHDTIGNWAKQAVAATVKNHLVQGSDKGQLLPQSNITRAETTVIVEHLLEQSKLITSTSSK</sequence>
<name>A0A0U4WBX6_9BACL</name>
<dbReference type="PROSITE" id="PS51272">
    <property type="entry name" value="SLH"/>
    <property type="match status" value="3"/>
</dbReference>
<comment type="subcellular location">
    <subcellularLocation>
        <location evidence="1">Cell envelope</location>
    </subcellularLocation>
</comment>
<keyword evidence="2" id="KW-0119">Carbohydrate metabolism</keyword>
<evidence type="ECO:0000256" key="1">
    <source>
        <dbReference type="ARBA" id="ARBA00004196"/>
    </source>
</evidence>
<keyword evidence="2" id="KW-0378">Hydrolase</keyword>
<dbReference type="GO" id="GO:0031176">
    <property type="term" value="F:endo-1,4-beta-xylanase activity"/>
    <property type="evidence" value="ECO:0007669"/>
    <property type="project" value="UniProtKB-EC"/>
</dbReference>
<dbReference type="Pfam" id="PF09479">
    <property type="entry name" value="Flg_new"/>
    <property type="match status" value="3"/>
</dbReference>
<keyword evidence="3" id="KW-1185">Reference proteome</keyword>
<dbReference type="KEGG" id="asoc:CB4_00427"/>
<dbReference type="Gene3D" id="2.60.40.4270">
    <property type="entry name" value="Listeria-Bacteroides repeat domain"/>
    <property type="match status" value="3"/>
</dbReference>
<dbReference type="EMBL" id="AP017312">
    <property type="protein sequence ID" value="BAU26313.1"/>
    <property type="molecule type" value="Genomic_DNA"/>
</dbReference>
<accession>A0A0U4WBX6</accession>
<dbReference type="AlphaFoldDB" id="A0A0U4WBX6"/>
<evidence type="ECO:0000313" key="2">
    <source>
        <dbReference type="EMBL" id="BAU26313.1"/>
    </source>
</evidence>
<dbReference type="OrthoDB" id="27389at2"/>
<reference evidence="2 3" key="1">
    <citation type="submission" date="2015-12" db="EMBL/GenBank/DDBJ databases">
        <title>Genome sequence of Aneurinibacillus soli.</title>
        <authorList>
            <person name="Lee J.S."/>
            <person name="Lee K.C."/>
            <person name="Kim K.K."/>
            <person name="Lee B.W."/>
        </authorList>
    </citation>
    <scope>NUCLEOTIDE SEQUENCE [LARGE SCALE GENOMIC DNA]</scope>
    <source>
        <strain evidence="2 3">CB4</strain>
    </source>
</reference>
<dbReference type="GO" id="GO:0030313">
    <property type="term" value="C:cell envelope"/>
    <property type="evidence" value="ECO:0007669"/>
    <property type="project" value="UniProtKB-SubCell"/>
</dbReference>